<dbReference type="Pfam" id="PF00512">
    <property type="entry name" value="HisKA"/>
    <property type="match status" value="1"/>
</dbReference>
<dbReference type="InterPro" id="IPR036890">
    <property type="entry name" value="HATPase_C_sf"/>
</dbReference>
<evidence type="ECO:0000259" key="11">
    <source>
        <dbReference type="PROSITE" id="PS50112"/>
    </source>
</evidence>
<keyword evidence="8" id="KW-0902">Two-component regulatory system</keyword>
<dbReference type="CDD" id="cd00130">
    <property type="entry name" value="PAS"/>
    <property type="match status" value="1"/>
</dbReference>
<dbReference type="Gene3D" id="1.10.287.130">
    <property type="match status" value="1"/>
</dbReference>
<dbReference type="GO" id="GO:0005524">
    <property type="term" value="F:ATP binding"/>
    <property type="evidence" value="ECO:0007669"/>
    <property type="project" value="UniProtKB-KW"/>
</dbReference>
<dbReference type="InterPro" id="IPR005467">
    <property type="entry name" value="His_kinase_dom"/>
</dbReference>
<dbReference type="PANTHER" id="PTHR43065:SF42">
    <property type="entry name" value="TWO-COMPONENT SENSOR PPRA"/>
    <property type="match status" value="1"/>
</dbReference>
<sequence length="449" mass="49191">MIDLLSESAGLPEDAQTENMWLEVIHKVDEVYSDLIRYESDLEIKNAELEEAQQFISSVIASVSDILVVCDEKGRILQVNPAFQRITGLSESKLLGASLADFLIEEDRAGALQKMAEGVAGEVTECELRFLAAGGASDLMAINCSARFDHTGRRVGAVLTGRPIGELKRAYEALHVAHLELQQAQRKLIEQEKMASLGRLVAGVAHELNNPISFIYGNIHTLDKYRGALAEYLEKSSVKTQDDALRRRYRIDAILADLPSLIDGMMDGAVRISDIVRNLRRLSFSRPAETQRVDLERIARTAANWAARSKKTRAEVSFDCEDGVAVDGHEGQIHQVLVNLIDNAFDATKEVAAPRIGVAIRKANGRAEIIVEDNGRGLPEVVLDKIFEPFFTTKVVGEGTGLGLWISYSIVKEHGGSIVAANRPGGGATFTVQLPINSAPPRDIADERR</sequence>
<organism evidence="12 13">
    <name type="scientific">Methylocystis borbori</name>
    <dbReference type="NCBI Taxonomy" id="3118750"/>
    <lineage>
        <taxon>Bacteria</taxon>
        <taxon>Pseudomonadati</taxon>
        <taxon>Pseudomonadota</taxon>
        <taxon>Alphaproteobacteria</taxon>
        <taxon>Hyphomicrobiales</taxon>
        <taxon>Methylocystaceae</taxon>
        <taxon>Methylocystis</taxon>
    </lineage>
</organism>
<dbReference type="Gene3D" id="3.30.450.20">
    <property type="entry name" value="PAS domain"/>
    <property type="match status" value="1"/>
</dbReference>
<dbReference type="InterPro" id="IPR000014">
    <property type="entry name" value="PAS"/>
</dbReference>
<evidence type="ECO:0000313" key="12">
    <source>
        <dbReference type="EMBL" id="MEF3365178.1"/>
    </source>
</evidence>
<keyword evidence="6" id="KW-0418">Kinase</keyword>
<dbReference type="Pfam" id="PF00989">
    <property type="entry name" value="PAS"/>
    <property type="match status" value="1"/>
</dbReference>
<evidence type="ECO:0000256" key="7">
    <source>
        <dbReference type="ARBA" id="ARBA00022840"/>
    </source>
</evidence>
<gene>
    <name evidence="12" type="ORF">V3H18_01385</name>
</gene>
<dbReference type="PROSITE" id="PS50109">
    <property type="entry name" value="HIS_KIN"/>
    <property type="match status" value="1"/>
</dbReference>
<feature type="coiled-coil region" evidence="9">
    <location>
        <begin position="167"/>
        <end position="194"/>
    </location>
</feature>
<protein>
    <recommendedName>
        <fullName evidence="2">histidine kinase</fullName>
        <ecNumber evidence="2">2.7.13.3</ecNumber>
    </recommendedName>
</protein>
<keyword evidence="5" id="KW-0547">Nucleotide-binding</keyword>
<evidence type="ECO:0000256" key="1">
    <source>
        <dbReference type="ARBA" id="ARBA00000085"/>
    </source>
</evidence>
<dbReference type="CDD" id="cd00082">
    <property type="entry name" value="HisKA"/>
    <property type="match status" value="1"/>
</dbReference>
<keyword evidence="9" id="KW-0175">Coiled coil</keyword>
<dbReference type="NCBIfam" id="TIGR00229">
    <property type="entry name" value="sensory_box"/>
    <property type="match status" value="1"/>
</dbReference>
<dbReference type="SMART" id="SM00387">
    <property type="entry name" value="HATPase_c"/>
    <property type="match status" value="1"/>
</dbReference>
<dbReference type="PROSITE" id="PS50112">
    <property type="entry name" value="PAS"/>
    <property type="match status" value="1"/>
</dbReference>
<evidence type="ECO:0000256" key="8">
    <source>
        <dbReference type="ARBA" id="ARBA00023012"/>
    </source>
</evidence>
<evidence type="ECO:0000256" key="3">
    <source>
        <dbReference type="ARBA" id="ARBA00022553"/>
    </source>
</evidence>
<evidence type="ECO:0000259" key="10">
    <source>
        <dbReference type="PROSITE" id="PS50109"/>
    </source>
</evidence>
<dbReference type="EC" id="2.7.13.3" evidence="2"/>
<evidence type="ECO:0000256" key="9">
    <source>
        <dbReference type="SAM" id="Coils"/>
    </source>
</evidence>
<dbReference type="PRINTS" id="PR00344">
    <property type="entry name" value="BCTRLSENSOR"/>
</dbReference>
<keyword evidence="3" id="KW-0597">Phosphoprotein</keyword>
<dbReference type="InterPro" id="IPR035965">
    <property type="entry name" value="PAS-like_dom_sf"/>
</dbReference>
<keyword evidence="4" id="KW-0808">Transferase</keyword>
<dbReference type="EMBL" id="JAZHYN010000002">
    <property type="protein sequence ID" value="MEF3365178.1"/>
    <property type="molecule type" value="Genomic_DNA"/>
</dbReference>
<comment type="caution">
    <text evidence="12">The sequence shown here is derived from an EMBL/GenBank/DDBJ whole genome shotgun (WGS) entry which is preliminary data.</text>
</comment>
<dbReference type="Gene3D" id="3.30.565.10">
    <property type="entry name" value="Histidine kinase-like ATPase, C-terminal domain"/>
    <property type="match status" value="1"/>
</dbReference>
<name>A0ABU7XCR9_9HYPH</name>
<proteinExistence type="predicted"/>
<dbReference type="SUPFAM" id="SSF47384">
    <property type="entry name" value="Homodimeric domain of signal transducing histidine kinase"/>
    <property type="match status" value="1"/>
</dbReference>
<evidence type="ECO:0000256" key="4">
    <source>
        <dbReference type="ARBA" id="ARBA00022679"/>
    </source>
</evidence>
<accession>A0ABU7XCR9</accession>
<evidence type="ECO:0000256" key="2">
    <source>
        <dbReference type="ARBA" id="ARBA00012438"/>
    </source>
</evidence>
<evidence type="ECO:0000256" key="5">
    <source>
        <dbReference type="ARBA" id="ARBA00022741"/>
    </source>
</evidence>
<dbReference type="SMART" id="SM00388">
    <property type="entry name" value="HisKA"/>
    <property type="match status" value="1"/>
</dbReference>
<dbReference type="SUPFAM" id="SSF55874">
    <property type="entry name" value="ATPase domain of HSP90 chaperone/DNA topoisomerase II/histidine kinase"/>
    <property type="match status" value="1"/>
</dbReference>
<reference evidence="12 13" key="1">
    <citation type="submission" date="2024-02" db="EMBL/GenBank/DDBJ databases">
        <authorList>
            <person name="Grouzdev D."/>
        </authorList>
    </citation>
    <scope>NUCLEOTIDE SEQUENCE [LARGE SCALE GENOMIC DNA]</scope>
    <source>
        <strain evidence="12 13">9N</strain>
    </source>
</reference>
<dbReference type="SMART" id="SM00091">
    <property type="entry name" value="PAS"/>
    <property type="match status" value="1"/>
</dbReference>
<evidence type="ECO:0000313" key="13">
    <source>
        <dbReference type="Proteomes" id="UP001350748"/>
    </source>
</evidence>
<comment type="catalytic activity">
    <reaction evidence="1">
        <text>ATP + protein L-histidine = ADP + protein N-phospho-L-histidine.</text>
        <dbReference type="EC" id="2.7.13.3"/>
    </reaction>
</comment>
<dbReference type="InterPro" id="IPR003594">
    <property type="entry name" value="HATPase_dom"/>
</dbReference>
<feature type="domain" description="PAS" evidence="11">
    <location>
        <begin position="52"/>
        <end position="122"/>
    </location>
</feature>
<feature type="domain" description="Histidine kinase" evidence="10">
    <location>
        <begin position="203"/>
        <end position="438"/>
    </location>
</feature>
<keyword evidence="7 12" id="KW-0067">ATP-binding</keyword>
<dbReference type="InterPro" id="IPR013767">
    <property type="entry name" value="PAS_fold"/>
</dbReference>
<dbReference type="InterPro" id="IPR036097">
    <property type="entry name" value="HisK_dim/P_sf"/>
</dbReference>
<evidence type="ECO:0000256" key="6">
    <source>
        <dbReference type="ARBA" id="ARBA00022777"/>
    </source>
</evidence>
<dbReference type="InterPro" id="IPR004358">
    <property type="entry name" value="Sig_transdc_His_kin-like_C"/>
</dbReference>
<keyword evidence="13" id="KW-1185">Reference proteome</keyword>
<dbReference type="SUPFAM" id="SSF55785">
    <property type="entry name" value="PYP-like sensor domain (PAS domain)"/>
    <property type="match status" value="1"/>
</dbReference>
<dbReference type="InterPro" id="IPR003661">
    <property type="entry name" value="HisK_dim/P_dom"/>
</dbReference>
<dbReference type="Pfam" id="PF02518">
    <property type="entry name" value="HATPase_c"/>
    <property type="match status" value="1"/>
</dbReference>
<dbReference type="PANTHER" id="PTHR43065">
    <property type="entry name" value="SENSOR HISTIDINE KINASE"/>
    <property type="match status" value="1"/>
</dbReference>
<dbReference type="Proteomes" id="UP001350748">
    <property type="component" value="Unassembled WGS sequence"/>
</dbReference>